<organism evidence="2 3">
    <name type="scientific">Mycobacterium phage Henu3</name>
    <dbReference type="NCBI Taxonomy" id="2492961"/>
    <lineage>
        <taxon>Viruses</taxon>
        <taxon>Duplodnaviria</taxon>
        <taxon>Heunggongvirae</taxon>
        <taxon>Uroviricota</taxon>
        <taxon>Caudoviricetes</taxon>
        <taxon>Weiservirinae</taxon>
        <taxon>Fionnbharthvirus</taxon>
        <taxon>Fionnbharthvirus henu3</taxon>
    </lineage>
</organism>
<evidence type="ECO:0000256" key="1">
    <source>
        <dbReference type="SAM" id="MobiDB-lite"/>
    </source>
</evidence>
<gene>
    <name evidence="2" type="ORF">Henu3_gp97</name>
</gene>
<proteinExistence type="predicted"/>
<dbReference type="EMBL" id="MK224497">
    <property type="protein sequence ID" value="QAU05025.1"/>
    <property type="molecule type" value="Genomic_DNA"/>
</dbReference>
<dbReference type="Proteomes" id="UP000290904">
    <property type="component" value="Segment"/>
</dbReference>
<sequence>MMRRHGQHLAQPRRPRLAALNLGLGQRAEVEFVDVLVVVELAQPVRLRILLRHPRLDGVLRPGVEHRVVVHREQLTRRTGAQHRAVVAGQHRHVGRAVGQRRAVHLGLARVHAVALPNLPSRVIVRRADRAVADHRQVLRERIPHQRQHVLDRQARQLLDLVARALGHLGDAAQPLRVLVDAVEPRQLGELQLPQIGDELADLALVQSVVGPLEIVEVVVDGVDRLVVHRGRDCGRHRAPSHTNIAPPPLRAAGRRVSAAPSSARVTATSG</sequence>
<feature type="compositionally biased region" description="Polar residues" evidence="1">
    <location>
        <begin position="260"/>
        <end position="271"/>
    </location>
</feature>
<evidence type="ECO:0000313" key="2">
    <source>
        <dbReference type="EMBL" id="QAU05025.1"/>
    </source>
</evidence>
<name>A0A410T887_9CAUD</name>
<keyword evidence="3" id="KW-1185">Reference proteome</keyword>
<accession>A0A410T887</accession>
<feature type="region of interest" description="Disordered" evidence="1">
    <location>
        <begin position="236"/>
        <end position="271"/>
    </location>
</feature>
<evidence type="ECO:0000313" key="3">
    <source>
        <dbReference type="Proteomes" id="UP000290904"/>
    </source>
</evidence>
<protein>
    <submittedName>
        <fullName evidence="2">Uncharacterized protein</fullName>
    </submittedName>
</protein>
<reference evidence="2 3" key="1">
    <citation type="submission" date="2018-11" db="EMBL/GenBank/DDBJ databases">
        <authorList>
            <person name="Teng T."/>
        </authorList>
    </citation>
    <scope>NUCLEOTIDE SEQUENCE [LARGE SCALE GENOMIC DNA]</scope>
</reference>